<accession>A0A8J9YK76</accession>
<dbReference type="AlphaFoldDB" id="A0A8J9YK76"/>
<sequence length="271" mass="30343">MPLRSVANAYNISKSHLGRLVKKAKAAEEDFRYCPNIGNRRIFTVEQENKLSEYLKTSAEICLELTTVQVRELAYQYALKLGIAPDKWHVNKIATIDWFKKFLKRQVALNVKKPENTPLAQSKPFNKVNETKIFNNLEESYKKFKLPPNMVWNTNETGCTTVLNAPKVVVEAELKSVGQISSTECGSLVTMLAFANATGGSTPPVFIFPKLNCLGVVAGMYGSSTGPGFESRVKVNPELGSWRCFNPMPRRARVASALRLNSHWWCRPTGV</sequence>
<dbReference type="OrthoDB" id="4327074at2759"/>
<evidence type="ECO:0000313" key="2">
    <source>
        <dbReference type="Proteomes" id="UP000838878"/>
    </source>
</evidence>
<keyword evidence="2" id="KW-1185">Reference proteome</keyword>
<evidence type="ECO:0008006" key="3">
    <source>
        <dbReference type="Google" id="ProtNLM"/>
    </source>
</evidence>
<dbReference type="EMBL" id="OV170229">
    <property type="protein sequence ID" value="CAH0730856.1"/>
    <property type="molecule type" value="Genomic_DNA"/>
</dbReference>
<protein>
    <recommendedName>
        <fullName evidence="3">HTH CENPB-type domain-containing protein</fullName>
    </recommendedName>
</protein>
<reference evidence="1" key="1">
    <citation type="submission" date="2021-12" db="EMBL/GenBank/DDBJ databases">
        <authorList>
            <person name="Martin H S."/>
        </authorList>
    </citation>
    <scope>NUCLEOTIDE SEQUENCE</scope>
</reference>
<proteinExistence type="predicted"/>
<gene>
    <name evidence="1" type="ORF">BINO364_LOCUS15790</name>
</gene>
<name>A0A8J9YK76_9NEOP</name>
<dbReference type="Proteomes" id="UP000838878">
    <property type="component" value="Chromosome 9"/>
</dbReference>
<evidence type="ECO:0000313" key="1">
    <source>
        <dbReference type="EMBL" id="CAH0730856.1"/>
    </source>
</evidence>
<feature type="non-terminal residue" evidence="1">
    <location>
        <position position="271"/>
    </location>
</feature>
<organism evidence="1 2">
    <name type="scientific">Brenthis ino</name>
    <name type="common">lesser marbled fritillary</name>
    <dbReference type="NCBI Taxonomy" id="405034"/>
    <lineage>
        <taxon>Eukaryota</taxon>
        <taxon>Metazoa</taxon>
        <taxon>Ecdysozoa</taxon>
        <taxon>Arthropoda</taxon>
        <taxon>Hexapoda</taxon>
        <taxon>Insecta</taxon>
        <taxon>Pterygota</taxon>
        <taxon>Neoptera</taxon>
        <taxon>Endopterygota</taxon>
        <taxon>Lepidoptera</taxon>
        <taxon>Glossata</taxon>
        <taxon>Ditrysia</taxon>
        <taxon>Papilionoidea</taxon>
        <taxon>Nymphalidae</taxon>
        <taxon>Heliconiinae</taxon>
        <taxon>Argynnini</taxon>
        <taxon>Brenthis</taxon>
    </lineage>
</organism>